<protein>
    <recommendedName>
        <fullName evidence="3">Type VI secretion system tube protein Hcp</fullName>
    </recommendedName>
</protein>
<dbReference type="STRING" id="880156.AM629_11245"/>
<accession>A0A5B0X9T8</accession>
<gene>
    <name evidence="1" type="ORF">F0L16_03545</name>
</gene>
<name>A0A5B0X9T8_9GAMM</name>
<evidence type="ECO:0008006" key="3">
    <source>
        <dbReference type="Google" id="ProtNLM"/>
    </source>
</evidence>
<dbReference type="InterPro" id="IPR008514">
    <property type="entry name" value="T6SS_Hcp"/>
</dbReference>
<dbReference type="Gene3D" id="2.30.110.20">
    <property type="entry name" value="Hcp1-like"/>
    <property type="match status" value="1"/>
</dbReference>
<dbReference type="OrthoDB" id="5674026at2"/>
<evidence type="ECO:0000313" key="2">
    <source>
        <dbReference type="Proteomes" id="UP000322184"/>
    </source>
</evidence>
<organism evidence="1 2">
    <name type="scientific">Photorhabdus heterorhabditis</name>
    <dbReference type="NCBI Taxonomy" id="880156"/>
    <lineage>
        <taxon>Bacteria</taxon>
        <taxon>Pseudomonadati</taxon>
        <taxon>Pseudomonadota</taxon>
        <taxon>Gammaproteobacteria</taxon>
        <taxon>Enterobacterales</taxon>
        <taxon>Morganellaceae</taxon>
        <taxon>Photorhabdus</taxon>
    </lineage>
</organism>
<evidence type="ECO:0000313" key="1">
    <source>
        <dbReference type="EMBL" id="KAA1195111.1"/>
    </source>
</evidence>
<dbReference type="Proteomes" id="UP000322184">
    <property type="component" value="Unassembled WGS sequence"/>
</dbReference>
<proteinExistence type="predicted"/>
<dbReference type="EMBL" id="VTUW01000004">
    <property type="protein sequence ID" value="KAA1195111.1"/>
    <property type="molecule type" value="Genomic_DNA"/>
</dbReference>
<dbReference type="InterPro" id="IPR036624">
    <property type="entry name" value="Hcp1-lik_sf"/>
</dbReference>
<reference evidence="1 2" key="1">
    <citation type="submission" date="2019-09" db="EMBL/GenBank/DDBJ databases">
        <title>Whole genome sequence of Photorhabdus heterorhabditis strain ETL (Enterobacteriales: Enterobacteriaceae) a bacterial symbiont of Heterorhabditis zealandica strain ETL (Rhabditida: Heterorhabditidae).</title>
        <authorList>
            <person name="Lulamba T.E."/>
            <person name="Serepa-Dlamini M.H."/>
        </authorList>
    </citation>
    <scope>NUCLEOTIDE SEQUENCE [LARGE SCALE GENOMIC DNA]</scope>
    <source>
        <strain evidence="1 2">ETL</strain>
    </source>
</reference>
<dbReference type="SUPFAM" id="SSF141452">
    <property type="entry name" value="Hcp1-like"/>
    <property type="match status" value="1"/>
</dbReference>
<dbReference type="AlphaFoldDB" id="A0A5B0X9T8"/>
<sequence>MAIPVYLWLQDDGGSDIKGSVDVMSREGSIEVLELMHTVELPTDDMTGKITGKCVHGGFAFEKEIDSSSPYLYIPNRFQDGSRRQGSESPGA</sequence>
<dbReference type="Pfam" id="PF05638">
    <property type="entry name" value="T6SS_HCP"/>
    <property type="match status" value="1"/>
</dbReference>
<comment type="caution">
    <text evidence="1">The sequence shown here is derived from an EMBL/GenBank/DDBJ whole genome shotgun (WGS) entry which is preliminary data.</text>
</comment>